<feature type="transmembrane region" description="Helical" evidence="4">
    <location>
        <begin position="134"/>
        <end position="153"/>
    </location>
</feature>
<protein>
    <submittedName>
        <fullName evidence="6">MFS transporter</fullName>
    </submittedName>
</protein>
<dbReference type="InterPro" id="IPR047200">
    <property type="entry name" value="MFS_YcaD-like"/>
</dbReference>
<evidence type="ECO:0000313" key="6">
    <source>
        <dbReference type="EMBL" id="KAA9010320.1"/>
    </source>
</evidence>
<dbReference type="Proteomes" id="UP000326554">
    <property type="component" value="Unassembled WGS sequence"/>
</dbReference>
<evidence type="ECO:0000256" key="3">
    <source>
        <dbReference type="ARBA" id="ARBA00023136"/>
    </source>
</evidence>
<feature type="transmembrane region" description="Helical" evidence="4">
    <location>
        <begin position="197"/>
        <end position="217"/>
    </location>
</feature>
<dbReference type="RefSeq" id="WP_150443806.1">
    <property type="nucleotide sequence ID" value="NZ_VYQE01000001.1"/>
</dbReference>
<dbReference type="InterPro" id="IPR020846">
    <property type="entry name" value="MFS_dom"/>
</dbReference>
<evidence type="ECO:0000313" key="7">
    <source>
        <dbReference type="Proteomes" id="UP000326554"/>
    </source>
</evidence>
<dbReference type="PANTHER" id="PTHR23521:SF3">
    <property type="entry name" value="MFS TRANSPORTER"/>
    <property type="match status" value="1"/>
</dbReference>
<gene>
    <name evidence="6" type="ORF">F3S47_03480</name>
</gene>
<dbReference type="AlphaFoldDB" id="A0A5J5GQ59"/>
<feature type="domain" description="Major facilitator superfamily (MFS) profile" evidence="5">
    <location>
        <begin position="199"/>
        <end position="411"/>
    </location>
</feature>
<dbReference type="GO" id="GO:0005886">
    <property type="term" value="C:plasma membrane"/>
    <property type="evidence" value="ECO:0007669"/>
    <property type="project" value="TreeGrafter"/>
</dbReference>
<dbReference type="PANTHER" id="PTHR23521">
    <property type="entry name" value="TRANSPORTER MFS SUPERFAMILY"/>
    <property type="match status" value="1"/>
</dbReference>
<feature type="transmembrane region" description="Helical" evidence="4">
    <location>
        <begin position="42"/>
        <end position="61"/>
    </location>
</feature>
<proteinExistence type="predicted"/>
<dbReference type="PROSITE" id="PS50850">
    <property type="entry name" value="MFS"/>
    <property type="match status" value="1"/>
</dbReference>
<dbReference type="SUPFAM" id="SSF103473">
    <property type="entry name" value="MFS general substrate transporter"/>
    <property type="match status" value="1"/>
</dbReference>
<dbReference type="EMBL" id="VYQE01000001">
    <property type="protein sequence ID" value="KAA9010320.1"/>
    <property type="molecule type" value="Genomic_DNA"/>
</dbReference>
<accession>A0A5J5GQ59</accession>
<keyword evidence="3 4" id="KW-0472">Membrane</keyword>
<feature type="transmembrane region" description="Helical" evidence="4">
    <location>
        <begin position="73"/>
        <end position="91"/>
    </location>
</feature>
<name>A0A5J5GQ59_9RHOB</name>
<feature type="transmembrane region" description="Helical" evidence="4">
    <location>
        <begin position="290"/>
        <end position="308"/>
    </location>
</feature>
<feature type="transmembrane region" description="Helical" evidence="4">
    <location>
        <begin position="264"/>
        <end position="284"/>
    </location>
</feature>
<feature type="transmembrane region" description="Helical" evidence="4">
    <location>
        <begin position="159"/>
        <end position="177"/>
    </location>
</feature>
<evidence type="ECO:0000256" key="4">
    <source>
        <dbReference type="SAM" id="Phobius"/>
    </source>
</evidence>
<dbReference type="CDD" id="cd17477">
    <property type="entry name" value="MFS_YcaD_like"/>
    <property type="match status" value="1"/>
</dbReference>
<feature type="transmembrane region" description="Helical" evidence="4">
    <location>
        <begin position="237"/>
        <end position="257"/>
    </location>
</feature>
<feature type="transmembrane region" description="Helical" evidence="4">
    <location>
        <begin position="329"/>
        <end position="348"/>
    </location>
</feature>
<sequence>MRTLLTFAALFLSVALLQLSSGGVGPLDALTGLAGGFSRSEVGLLGSAHFIGFFLGCWWAPRLMGAVGHARSFAALTALGAIGLLAHTIVFHPLAWAVLRIATGLCIAGCYTVVESWLQSSVTNATRGRTMAAYRVADMGASLLAQLMIGALADLETYLAYNTLALFACAALLPLTLTRSSPPGTPETPRLRPALAFSRSPLAVAGVLAAAVTAASYRMVGPIYGAEVGLSADQIGVLLAAWIGGGALAQYPVGWLADKYDRRWVLIGLSVGAVLSCGLTVAAAGMGTTAILAASAVFGATSFPIYSVSASHAHDFATAPERVELSAALMFWFACGAIASPLVSSALIGAFGPAALFGFISLAHIALLLFGLARMGRRAAPATRTRYVWTPRTTFTVGRLLARDRERDRDD</sequence>
<comment type="caution">
    <text evidence="6">The sequence shown here is derived from an EMBL/GenBank/DDBJ whole genome shotgun (WGS) entry which is preliminary data.</text>
</comment>
<dbReference type="InterPro" id="IPR011701">
    <property type="entry name" value="MFS"/>
</dbReference>
<reference evidence="6 7" key="1">
    <citation type="submission" date="2019-09" db="EMBL/GenBank/DDBJ databases">
        <authorList>
            <person name="Park J.-S."/>
            <person name="Choi H.-J."/>
        </authorList>
    </citation>
    <scope>NUCLEOTIDE SEQUENCE [LARGE SCALE GENOMIC DNA]</scope>
    <source>
        <strain evidence="6 7">176SS1-4</strain>
    </source>
</reference>
<dbReference type="GO" id="GO:0022857">
    <property type="term" value="F:transmembrane transporter activity"/>
    <property type="evidence" value="ECO:0007669"/>
    <property type="project" value="InterPro"/>
</dbReference>
<evidence type="ECO:0000256" key="2">
    <source>
        <dbReference type="ARBA" id="ARBA00022989"/>
    </source>
</evidence>
<organism evidence="6 7">
    <name type="scientific">Histidinibacterium aquaticum</name>
    <dbReference type="NCBI Taxonomy" id="2613962"/>
    <lineage>
        <taxon>Bacteria</taxon>
        <taxon>Pseudomonadati</taxon>
        <taxon>Pseudomonadota</taxon>
        <taxon>Alphaproteobacteria</taxon>
        <taxon>Rhodobacterales</taxon>
        <taxon>Paracoccaceae</taxon>
        <taxon>Histidinibacterium</taxon>
    </lineage>
</organism>
<feature type="transmembrane region" description="Helical" evidence="4">
    <location>
        <begin position="97"/>
        <end position="114"/>
    </location>
</feature>
<dbReference type="Gene3D" id="1.20.1250.20">
    <property type="entry name" value="MFS general substrate transporter like domains"/>
    <property type="match status" value="2"/>
</dbReference>
<keyword evidence="7" id="KW-1185">Reference proteome</keyword>
<dbReference type="Pfam" id="PF07690">
    <property type="entry name" value="MFS_1"/>
    <property type="match status" value="1"/>
</dbReference>
<keyword evidence="2 4" id="KW-1133">Transmembrane helix</keyword>
<feature type="transmembrane region" description="Helical" evidence="4">
    <location>
        <begin position="354"/>
        <end position="373"/>
    </location>
</feature>
<evidence type="ECO:0000256" key="1">
    <source>
        <dbReference type="ARBA" id="ARBA00022692"/>
    </source>
</evidence>
<keyword evidence="1 4" id="KW-0812">Transmembrane</keyword>
<dbReference type="InterPro" id="IPR036259">
    <property type="entry name" value="MFS_trans_sf"/>
</dbReference>
<evidence type="ECO:0000259" key="5">
    <source>
        <dbReference type="PROSITE" id="PS50850"/>
    </source>
</evidence>